<dbReference type="GO" id="GO:0070513">
    <property type="term" value="F:death domain binding"/>
    <property type="evidence" value="ECO:0007669"/>
    <property type="project" value="TreeGrafter"/>
</dbReference>
<dbReference type="GO" id="GO:0010507">
    <property type="term" value="P:negative regulation of autophagy"/>
    <property type="evidence" value="ECO:0007669"/>
    <property type="project" value="TreeGrafter"/>
</dbReference>
<gene>
    <name evidence="2" type="ORF">MGAL_10B084403</name>
</gene>
<proteinExistence type="predicted"/>
<dbReference type="GO" id="GO:0097190">
    <property type="term" value="P:apoptotic signaling pathway"/>
    <property type="evidence" value="ECO:0007669"/>
    <property type="project" value="TreeGrafter"/>
</dbReference>
<dbReference type="EMBL" id="UYJE01009360">
    <property type="protein sequence ID" value="VDI72756.1"/>
    <property type="molecule type" value="Genomic_DNA"/>
</dbReference>
<sequence>MSDASQDAELKGGHAPAVKVGGMRVVTHQKNEKVEGATPPPTKEEIEEFGDGGPKSDKHHTSVLISGALSKGDKDFPPEAVKAYHDKPLPTHDNRPNQKPQIIHQPNKY</sequence>
<evidence type="ECO:0000313" key="2">
    <source>
        <dbReference type="EMBL" id="VDI72756.1"/>
    </source>
</evidence>
<dbReference type="OrthoDB" id="5973225at2759"/>
<accession>A0A8B6H151</accession>
<organism evidence="2 3">
    <name type="scientific">Mytilus galloprovincialis</name>
    <name type="common">Mediterranean mussel</name>
    <dbReference type="NCBI Taxonomy" id="29158"/>
    <lineage>
        <taxon>Eukaryota</taxon>
        <taxon>Metazoa</taxon>
        <taxon>Spiralia</taxon>
        <taxon>Lophotrochozoa</taxon>
        <taxon>Mollusca</taxon>
        <taxon>Bivalvia</taxon>
        <taxon>Autobranchia</taxon>
        <taxon>Pteriomorphia</taxon>
        <taxon>Mytilida</taxon>
        <taxon>Mytiloidea</taxon>
        <taxon>Mytilidae</taxon>
        <taxon>Mytilinae</taxon>
        <taxon>Mytilus</taxon>
    </lineage>
</organism>
<dbReference type="PANTHER" id="PTHR13177">
    <property type="entry name" value="DEATH-ASSOCIATED PROTEIN 1"/>
    <property type="match status" value="1"/>
</dbReference>
<keyword evidence="3" id="KW-1185">Reference proteome</keyword>
<evidence type="ECO:0000256" key="1">
    <source>
        <dbReference type="SAM" id="MobiDB-lite"/>
    </source>
</evidence>
<dbReference type="AlphaFoldDB" id="A0A8B6H151"/>
<dbReference type="Proteomes" id="UP000596742">
    <property type="component" value="Unassembled WGS sequence"/>
</dbReference>
<reference evidence="2" key="1">
    <citation type="submission" date="2018-11" db="EMBL/GenBank/DDBJ databases">
        <authorList>
            <person name="Alioto T."/>
            <person name="Alioto T."/>
        </authorList>
    </citation>
    <scope>NUCLEOTIDE SEQUENCE</scope>
</reference>
<protein>
    <recommendedName>
        <fullName evidence="4">Death-associated protein 1</fullName>
    </recommendedName>
</protein>
<dbReference type="Pfam" id="PF15228">
    <property type="entry name" value="DAP"/>
    <property type="match status" value="1"/>
</dbReference>
<dbReference type="GO" id="GO:0034198">
    <property type="term" value="P:cellular response to amino acid starvation"/>
    <property type="evidence" value="ECO:0007669"/>
    <property type="project" value="TreeGrafter"/>
</dbReference>
<evidence type="ECO:0000313" key="3">
    <source>
        <dbReference type="Proteomes" id="UP000596742"/>
    </source>
</evidence>
<dbReference type="PANTHER" id="PTHR13177:SF4">
    <property type="entry name" value="GEO09647P1"/>
    <property type="match status" value="1"/>
</dbReference>
<dbReference type="InterPro" id="IPR024130">
    <property type="entry name" value="DAP1/DAPL1"/>
</dbReference>
<evidence type="ECO:0008006" key="4">
    <source>
        <dbReference type="Google" id="ProtNLM"/>
    </source>
</evidence>
<feature type="compositionally biased region" description="Basic and acidic residues" evidence="1">
    <location>
        <begin position="71"/>
        <end position="96"/>
    </location>
</feature>
<name>A0A8B6H151_MYTGA</name>
<comment type="caution">
    <text evidence="2">The sequence shown here is derived from an EMBL/GenBank/DDBJ whole genome shotgun (WGS) entry which is preliminary data.</text>
</comment>
<feature type="region of interest" description="Disordered" evidence="1">
    <location>
        <begin position="1"/>
        <end position="109"/>
    </location>
</feature>